<dbReference type="EMBL" id="AL954747">
    <property type="protein sequence ID" value="CAD84957.1"/>
    <property type="molecule type" value="Genomic_DNA"/>
</dbReference>
<evidence type="ECO:0000256" key="5">
    <source>
        <dbReference type="ARBA" id="ARBA00022617"/>
    </source>
</evidence>
<feature type="binding site" description="axial binding residue" evidence="12">
    <location>
        <position position="86"/>
    </location>
    <ligand>
        <name>heme</name>
        <dbReference type="ChEBI" id="CHEBI:30413"/>
        <note>ligand shared with second transmembrane subunit</note>
    </ligand>
    <ligandPart>
        <name>Fe</name>
        <dbReference type="ChEBI" id="CHEBI:18248"/>
    </ligandPart>
</feature>
<dbReference type="STRING" id="228410.NE1046"/>
<dbReference type="GeneID" id="87104234"/>
<protein>
    <recommendedName>
        <fullName evidence="4">Succinate dehydrogenase cytochrome b556 subunit</fullName>
    </recommendedName>
</protein>
<evidence type="ECO:0000256" key="2">
    <source>
        <dbReference type="ARBA" id="ARBA00004370"/>
    </source>
</evidence>
<keyword evidence="7 12" id="KW-0479">Metal-binding</keyword>
<comment type="subcellular location">
    <subcellularLocation>
        <location evidence="2">Membrane</location>
    </subcellularLocation>
</comment>
<dbReference type="eggNOG" id="COG2009">
    <property type="taxonomic scope" value="Bacteria"/>
</dbReference>
<feature type="transmembrane region" description="Helical" evidence="13">
    <location>
        <begin position="67"/>
        <end position="88"/>
    </location>
</feature>
<comment type="cofactor">
    <cofactor evidence="12">
        <name>heme</name>
        <dbReference type="ChEBI" id="CHEBI:30413"/>
    </cofactor>
    <text evidence="12">The heme is bound between the two transmembrane subunits.</text>
</comment>
<evidence type="ECO:0000256" key="3">
    <source>
        <dbReference type="ARBA" id="ARBA00007244"/>
    </source>
</evidence>
<evidence type="ECO:0000313" key="14">
    <source>
        <dbReference type="EMBL" id="CAD84957.1"/>
    </source>
</evidence>
<dbReference type="PANTHER" id="PTHR10978">
    <property type="entry name" value="SUCCINATE DEHYDROGENASE CYTOCHROME B560 SUBUNIT"/>
    <property type="match status" value="1"/>
</dbReference>
<evidence type="ECO:0000256" key="7">
    <source>
        <dbReference type="ARBA" id="ARBA00022723"/>
    </source>
</evidence>
<dbReference type="InterPro" id="IPR034804">
    <property type="entry name" value="SQR/QFR_C/D"/>
</dbReference>
<accession>Q82VM7</accession>
<gene>
    <name evidence="14" type="ordered locus">NE1046</name>
</gene>
<dbReference type="GO" id="GO:0016491">
    <property type="term" value="F:oxidoreductase activity"/>
    <property type="evidence" value="ECO:0007669"/>
    <property type="project" value="UniProtKB-KW"/>
</dbReference>
<evidence type="ECO:0000256" key="4">
    <source>
        <dbReference type="ARBA" id="ARBA00020076"/>
    </source>
</evidence>
<dbReference type="AlphaFoldDB" id="Q82VM7"/>
<dbReference type="SUPFAM" id="SSF81343">
    <property type="entry name" value="Fumarate reductase respiratory complex transmembrane subunits"/>
    <property type="match status" value="1"/>
</dbReference>
<dbReference type="InterPro" id="IPR014314">
    <property type="entry name" value="Succ_DH_cytb556"/>
</dbReference>
<comment type="function">
    <text evidence="1">Membrane-anchoring subunit of succinate dehydrogenase (SDH).</text>
</comment>
<proteinExistence type="inferred from homology"/>
<dbReference type="HOGENOM" id="CLU_094691_2_0_4"/>
<keyword evidence="10 13" id="KW-0472">Membrane</keyword>
<dbReference type="KEGG" id="neu:NE1046"/>
<reference evidence="14 15" key="1">
    <citation type="journal article" date="2003" name="J. Bacteriol.">
        <title>Complete genome sequence of the ammonia-oxidizing bacterium and obligate chemolithoautotroph Nitrosomonas europaea.</title>
        <authorList>
            <person name="Chain P."/>
            <person name="Lamerdin J."/>
            <person name="Larimer F."/>
            <person name="Regala W."/>
            <person name="Land M."/>
            <person name="Hauser L."/>
            <person name="Hooper A."/>
            <person name="Klotz M."/>
            <person name="Norton J."/>
            <person name="Sayavedra-Soto L."/>
            <person name="Arciero D."/>
            <person name="Hommes N."/>
            <person name="Whittaker M."/>
            <person name="Arp D."/>
        </authorList>
    </citation>
    <scope>NUCLEOTIDE SEQUENCE [LARGE SCALE GENOMIC DNA]</scope>
    <source>
        <strain evidence="15">ATCC 19718 / CIP 103999 / KCTC 2705 / NBRC 14298</strain>
    </source>
</reference>
<dbReference type="GO" id="GO:0046872">
    <property type="term" value="F:metal ion binding"/>
    <property type="evidence" value="ECO:0007669"/>
    <property type="project" value="UniProtKB-KW"/>
</dbReference>
<keyword evidence="6 13" id="KW-0812">Transmembrane</keyword>
<dbReference type="GO" id="GO:0006099">
    <property type="term" value="P:tricarboxylic acid cycle"/>
    <property type="evidence" value="ECO:0007669"/>
    <property type="project" value="InterPro"/>
</dbReference>
<dbReference type="PANTHER" id="PTHR10978:SF5">
    <property type="entry name" value="SUCCINATE DEHYDROGENASE CYTOCHROME B560 SUBUNIT, MITOCHONDRIAL"/>
    <property type="match status" value="1"/>
</dbReference>
<evidence type="ECO:0000256" key="9">
    <source>
        <dbReference type="ARBA" id="ARBA00023004"/>
    </source>
</evidence>
<keyword evidence="15" id="KW-1185">Reference proteome</keyword>
<dbReference type="GO" id="GO:0009055">
    <property type="term" value="F:electron transfer activity"/>
    <property type="evidence" value="ECO:0007669"/>
    <property type="project" value="InterPro"/>
</dbReference>
<feature type="transmembrane region" description="Helical" evidence="13">
    <location>
        <begin position="21"/>
        <end position="47"/>
    </location>
</feature>
<organism evidence="14 15">
    <name type="scientific">Nitrosomonas europaea (strain ATCC 19718 / CIP 103999 / KCTC 2705 / NBRC 14298)</name>
    <dbReference type="NCBI Taxonomy" id="228410"/>
    <lineage>
        <taxon>Bacteria</taxon>
        <taxon>Pseudomonadati</taxon>
        <taxon>Pseudomonadota</taxon>
        <taxon>Betaproteobacteria</taxon>
        <taxon>Nitrosomonadales</taxon>
        <taxon>Nitrosomonadaceae</taxon>
        <taxon>Nitrosomonas</taxon>
    </lineage>
</organism>
<keyword evidence="5 12" id="KW-0349">Heme</keyword>
<evidence type="ECO:0000256" key="13">
    <source>
        <dbReference type="SAM" id="Phobius"/>
    </source>
</evidence>
<evidence type="ECO:0000256" key="1">
    <source>
        <dbReference type="ARBA" id="ARBA00004050"/>
    </source>
</evidence>
<dbReference type="PIRSF" id="PIRSF000178">
    <property type="entry name" value="SDH_cyt_b560"/>
    <property type="match status" value="1"/>
</dbReference>
<dbReference type="Gene3D" id="1.20.1300.10">
    <property type="entry name" value="Fumarate reductase/succinate dehydrogenase, transmembrane subunit"/>
    <property type="match status" value="1"/>
</dbReference>
<keyword evidence="14" id="KW-0560">Oxidoreductase</keyword>
<comment type="subunit">
    <text evidence="11">Part of an enzyme complex containing four subunits: a flavoprotein, an iron-sulfur protein, plus two membrane-anchoring proteins, SdhC and SdhD. The complex can form homotrimers.</text>
</comment>
<sequence length="130" mass="14881">MEARYPAKRRPKYLNLLKIRQPLPAIVSILHRISGVLLFLPGIPLFLYGLQMLLQSPETFASLQSNLAHPLCKLFLLLATWFFIHHLLAGIRHLMLDLHYGMQLEQARLSSKLVLVFGAILTALTGIWLW</sequence>
<dbReference type="Pfam" id="PF01127">
    <property type="entry name" value="Sdh_cyt"/>
    <property type="match status" value="1"/>
</dbReference>
<dbReference type="CDD" id="cd03499">
    <property type="entry name" value="SQR_TypeC_SdhC"/>
    <property type="match status" value="1"/>
</dbReference>
<keyword evidence="8 13" id="KW-1133">Transmembrane helix</keyword>
<keyword evidence="9 12" id="KW-0408">Iron</keyword>
<dbReference type="Proteomes" id="UP000001416">
    <property type="component" value="Chromosome"/>
</dbReference>
<evidence type="ECO:0000313" key="15">
    <source>
        <dbReference type="Proteomes" id="UP000001416"/>
    </source>
</evidence>
<dbReference type="RefSeq" id="WP_011111651.1">
    <property type="nucleotide sequence ID" value="NC_004757.1"/>
</dbReference>
<dbReference type="PhylomeDB" id="Q82VM7"/>
<evidence type="ECO:0000256" key="6">
    <source>
        <dbReference type="ARBA" id="ARBA00022692"/>
    </source>
</evidence>
<evidence type="ECO:0000256" key="8">
    <source>
        <dbReference type="ARBA" id="ARBA00022989"/>
    </source>
</evidence>
<dbReference type="InterPro" id="IPR000701">
    <property type="entry name" value="SuccDH_FuR_B_TM-su"/>
</dbReference>
<dbReference type="OrthoDB" id="9799441at2"/>
<dbReference type="NCBIfam" id="TIGR02970">
    <property type="entry name" value="succ_dehyd_cytB"/>
    <property type="match status" value="1"/>
</dbReference>
<evidence type="ECO:0000256" key="10">
    <source>
        <dbReference type="ARBA" id="ARBA00023136"/>
    </source>
</evidence>
<evidence type="ECO:0000256" key="11">
    <source>
        <dbReference type="ARBA" id="ARBA00025912"/>
    </source>
</evidence>
<dbReference type="GO" id="GO:0005886">
    <property type="term" value="C:plasma membrane"/>
    <property type="evidence" value="ECO:0007669"/>
    <property type="project" value="TreeGrafter"/>
</dbReference>
<evidence type="ECO:0000256" key="12">
    <source>
        <dbReference type="PIRSR" id="PIRSR000178-1"/>
    </source>
</evidence>
<feature type="transmembrane region" description="Helical" evidence="13">
    <location>
        <begin position="109"/>
        <end position="129"/>
    </location>
</feature>
<comment type="similarity">
    <text evidence="3">Belongs to the cytochrome b560 family.</text>
</comment>
<name>Q82VM7_NITEU</name>